<evidence type="ECO:0000313" key="2">
    <source>
        <dbReference type="EMBL" id="RPA96780.1"/>
    </source>
</evidence>
<gene>
    <name evidence="2" type="ORF">L873DRAFT_1195007</name>
</gene>
<dbReference type="OrthoDB" id="5418636at2759"/>
<dbReference type="EMBL" id="ML120411">
    <property type="protein sequence ID" value="RPA96780.1"/>
    <property type="molecule type" value="Genomic_DNA"/>
</dbReference>
<keyword evidence="3" id="KW-1185">Reference proteome</keyword>
<feature type="region of interest" description="Disordered" evidence="1">
    <location>
        <begin position="296"/>
        <end position="341"/>
    </location>
</feature>
<proteinExistence type="predicted"/>
<dbReference type="Proteomes" id="UP000276215">
    <property type="component" value="Unassembled WGS sequence"/>
</dbReference>
<evidence type="ECO:0000256" key="1">
    <source>
        <dbReference type="SAM" id="MobiDB-lite"/>
    </source>
</evidence>
<evidence type="ECO:0000313" key="3">
    <source>
        <dbReference type="Proteomes" id="UP000276215"/>
    </source>
</evidence>
<feature type="compositionally biased region" description="Basic and acidic residues" evidence="1">
    <location>
        <begin position="315"/>
        <end position="330"/>
    </location>
</feature>
<organism evidence="2 3">
    <name type="scientific">Choiromyces venosus 120613-1</name>
    <dbReference type="NCBI Taxonomy" id="1336337"/>
    <lineage>
        <taxon>Eukaryota</taxon>
        <taxon>Fungi</taxon>
        <taxon>Dikarya</taxon>
        <taxon>Ascomycota</taxon>
        <taxon>Pezizomycotina</taxon>
        <taxon>Pezizomycetes</taxon>
        <taxon>Pezizales</taxon>
        <taxon>Tuberaceae</taxon>
        <taxon>Choiromyces</taxon>
    </lineage>
</organism>
<sequence>MSFYDRMQPPHLPGANPWSTSINGCQQVSEQPPCTQDASFQSAFCVTPPRVLGAEHWASLNNWTAHQKKIRVLDSKRHLADQLHRMIEVEDFKTAVLDQMHRAEDKLTWKQEWAAELNEILNSPAKAEFEDEFPLDARHKELMGTGLHSLSPADFASSSYPANAFPSESAQGDVGNQVSPIEQPELEDYYRAHNMMPSVSGLMPKASEFLHSNGINVHDKDWPGKFPAVQKEQTEVPAHTRFMFASEITKASLAEKADGLAAYVADLKSQMHEKINSGDFTLDASTAHQYEEYSRTPGFLRARRGSSSEQPLQDQVKKMLDNPVRREDTRTPNLLSNSQNLSQNAFNSHECLPEDEPLLRSPDGPGPPLHAPKPASPRSPILPPPSDSSGSSEESYTYHGYGVDSAGALHWQLPDWLWKQKGQQGRVVNGISYDFNYPPRGWTCTPEFVEVYNAREPGYHTPAEYDGEVATRDDKFHEDNSMPVRLYVSEYATGCTPRYFMDSQLPTGSKEIDNSTGE</sequence>
<feature type="compositionally biased region" description="Pro residues" evidence="1">
    <location>
        <begin position="364"/>
        <end position="386"/>
    </location>
</feature>
<reference evidence="2 3" key="1">
    <citation type="journal article" date="2018" name="Nat. Ecol. Evol.">
        <title>Pezizomycetes genomes reveal the molecular basis of ectomycorrhizal truffle lifestyle.</title>
        <authorList>
            <person name="Murat C."/>
            <person name="Payen T."/>
            <person name="Noel B."/>
            <person name="Kuo A."/>
            <person name="Morin E."/>
            <person name="Chen J."/>
            <person name="Kohler A."/>
            <person name="Krizsan K."/>
            <person name="Balestrini R."/>
            <person name="Da Silva C."/>
            <person name="Montanini B."/>
            <person name="Hainaut M."/>
            <person name="Levati E."/>
            <person name="Barry K.W."/>
            <person name="Belfiori B."/>
            <person name="Cichocki N."/>
            <person name="Clum A."/>
            <person name="Dockter R.B."/>
            <person name="Fauchery L."/>
            <person name="Guy J."/>
            <person name="Iotti M."/>
            <person name="Le Tacon F."/>
            <person name="Lindquist E.A."/>
            <person name="Lipzen A."/>
            <person name="Malagnac F."/>
            <person name="Mello A."/>
            <person name="Molinier V."/>
            <person name="Miyauchi S."/>
            <person name="Poulain J."/>
            <person name="Riccioni C."/>
            <person name="Rubini A."/>
            <person name="Sitrit Y."/>
            <person name="Splivallo R."/>
            <person name="Traeger S."/>
            <person name="Wang M."/>
            <person name="Zifcakova L."/>
            <person name="Wipf D."/>
            <person name="Zambonelli A."/>
            <person name="Paolocci F."/>
            <person name="Nowrousian M."/>
            <person name="Ottonello S."/>
            <person name="Baldrian P."/>
            <person name="Spatafora J.W."/>
            <person name="Henrissat B."/>
            <person name="Nagy L.G."/>
            <person name="Aury J.M."/>
            <person name="Wincker P."/>
            <person name="Grigoriev I.V."/>
            <person name="Bonfante P."/>
            <person name="Martin F.M."/>
        </authorList>
    </citation>
    <scope>NUCLEOTIDE SEQUENCE [LARGE SCALE GENOMIC DNA]</scope>
    <source>
        <strain evidence="2 3">120613-1</strain>
    </source>
</reference>
<name>A0A3N4JK38_9PEZI</name>
<feature type="region of interest" description="Disordered" evidence="1">
    <location>
        <begin position="353"/>
        <end position="396"/>
    </location>
</feature>
<accession>A0A3N4JK38</accession>
<dbReference type="AlphaFoldDB" id="A0A3N4JK38"/>
<protein>
    <submittedName>
        <fullName evidence="2">Uncharacterized protein</fullName>
    </submittedName>
</protein>